<dbReference type="InterPro" id="IPR000362">
    <property type="entry name" value="Fumarate_lyase_fam"/>
</dbReference>
<dbReference type="InterPro" id="IPR020557">
    <property type="entry name" value="Fumarate_lyase_CS"/>
</dbReference>
<dbReference type="EC" id="5.5.1.2" evidence="4"/>
<dbReference type="eggNOG" id="COG0015">
    <property type="taxonomic scope" value="Bacteria"/>
</dbReference>
<dbReference type="PROSITE" id="PS00163">
    <property type="entry name" value="FUMARATE_LYASES"/>
    <property type="match status" value="1"/>
</dbReference>
<keyword evidence="4" id="KW-0413">Isomerase</keyword>
<evidence type="ECO:0000313" key="4">
    <source>
        <dbReference type="EMBL" id="ABQ31675.1"/>
    </source>
</evidence>
<dbReference type="STRING" id="349163.Acry_2483"/>
<feature type="domain" description="Fumarate lyase N-terminal" evidence="3">
    <location>
        <begin position="76"/>
        <end position="358"/>
    </location>
</feature>
<proteinExistence type="inferred from homology"/>
<evidence type="ECO:0000259" key="3">
    <source>
        <dbReference type="Pfam" id="PF00206"/>
    </source>
</evidence>
<reference evidence="4 5" key="1">
    <citation type="submission" date="2007-05" db="EMBL/GenBank/DDBJ databases">
        <title>Complete sequence of chromosome of Acidiphilium cryptum JF-5.</title>
        <authorList>
            <consortium name="US DOE Joint Genome Institute"/>
            <person name="Copeland A."/>
            <person name="Lucas S."/>
            <person name="Lapidus A."/>
            <person name="Barry K."/>
            <person name="Detter J.C."/>
            <person name="Glavina del Rio T."/>
            <person name="Hammon N."/>
            <person name="Israni S."/>
            <person name="Dalin E."/>
            <person name="Tice H."/>
            <person name="Pitluck S."/>
            <person name="Sims D."/>
            <person name="Brettin T."/>
            <person name="Bruce D."/>
            <person name="Han C."/>
            <person name="Schmutz J."/>
            <person name="Larimer F."/>
            <person name="Land M."/>
            <person name="Hauser L."/>
            <person name="Kyrpides N."/>
            <person name="Kim E."/>
            <person name="Magnuson T."/>
            <person name="Richardson P."/>
        </authorList>
    </citation>
    <scope>NUCLEOTIDE SEQUENCE [LARGE SCALE GENOMIC DNA]</scope>
    <source>
        <strain evidence="4 5">JF-5</strain>
    </source>
</reference>
<dbReference type="HOGENOM" id="CLU_030949_3_2_5"/>
<name>A5G1E3_ACICJ</name>
<dbReference type="AlphaFoldDB" id="A5G1E3"/>
<dbReference type="GO" id="GO:0047472">
    <property type="term" value="F:3-carboxy-cis,cis-muconate cycloisomerase activity"/>
    <property type="evidence" value="ECO:0007669"/>
    <property type="project" value="UniProtKB-EC"/>
</dbReference>
<accession>A5G1E3</accession>
<dbReference type="Pfam" id="PF00206">
    <property type="entry name" value="Lyase_1"/>
    <property type="match status" value="1"/>
</dbReference>
<dbReference type="PANTHER" id="PTHR43172:SF2">
    <property type="entry name" value="ADENYLOSUCCINATE LYASE C-TERMINAL DOMAIN-CONTAINING PROTEIN"/>
    <property type="match status" value="1"/>
</dbReference>
<comment type="similarity">
    <text evidence="1">Belongs to the class-II fumarase/aspartase family.</text>
</comment>
<dbReference type="SUPFAM" id="SSF48557">
    <property type="entry name" value="L-aspartase-like"/>
    <property type="match status" value="1"/>
</dbReference>
<evidence type="ECO:0000313" key="5">
    <source>
        <dbReference type="Proteomes" id="UP000000245"/>
    </source>
</evidence>
<evidence type="ECO:0000256" key="1">
    <source>
        <dbReference type="ARBA" id="ARBA00034772"/>
    </source>
</evidence>
<dbReference type="Gene3D" id="1.20.200.10">
    <property type="entry name" value="Fumarase/aspartase (Central domain)"/>
    <property type="match status" value="1"/>
</dbReference>
<protein>
    <submittedName>
        <fullName evidence="4">3-carboxy-cis,cis-muconate cycloisomerase</fullName>
        <ecNumber evidence="4">5.5.1.2</ecNumber>
    </submittedName>
</protein>
<dbReference type="PRINTS" id="PR00149">
    <property type="entry name" value="FUMRATELYASE"/>
</dbReference>
<sequence>MGPLARRRAALFHWRGAPNPRHMGPPTGCPAARPPWRRDDPTRRRAPRHHARRRSRAVSGPPEDEPTLAPAEIMAATASMRRLFSARAGIAAMLRAEAALARAGAAAGLITAEAATAIEAACAGEKPDPAALAEAGARAGTIVIPLVAWLRAAVPAHAAAIHRGGTTQDIVDTGLILQLRDGFLLLEADLDAAAAAAARLARAHAATPMIARTLLQPALPATFGLKAAQWLAALDDARAALRDAARQALRPQLGGAAGTLDGFGTRADAAATAFAAALGLDPAPLPWHTSRAPLARLAATLAAALGTAGKIATDTALMMQAECAEAAEPAAPGRGGSSAMAHKRNPTLAVAIRAAALRAPPLAATLLAALPQEHERAAGAWQAEQSVWPELMRLASGTLAALAELLAGLTVDEAAMARNLAHAPAASPSPAIPALIEAALAAHARQDRRP</sequence>
<feature type="region of interest" description="Disordered" evidence="2">
    <location>
        <begin position="13"/>
        <end position="68"/>
    </location>
</feature>
<dbReference type="EMBL" id="CP000697">
    <property type="protein sequence ID" value="ABQ31675.1"/>
    <property type="molecule type" value="Genomic_DNA"/>
</dbReference>
<keyword evidence="5" id="KW-1185">Reference proteome</keyword>
<evidence type="ECO:0000256" key="2">
    <source>
        <dbReference type="SAM" id="MobiDB-lite"/>
    </source>
</evidence>
<dbReference type="InterPro" id="IPR022761">
    <property type="entry name" value="Fumarate_lyase_N"/>
</dbReference>
<dbReference type="KEGG" id="acr:Acry_2483"/>
<dbReference type="InterPro" id="IPR008948">
    <property type="entry name" value="L-Aspartase-like"/>
</dbReference>
<dbReference type="Proteomes" id="UP000000245">
    <property type="component" value="Chromosome"/>
</dbReference>
<gene>
    <name evidence="4" type="ordered locus">Acry_2483</name>
</gene>
<dbReference type="GO" id="GO:0016829">
    <property type="term" value="F:lyase activity"/>
    <property type="evidence" value="ECO:0007669"/>
    <property type="project" value="UniProtKB-ARBA"/>
</dbReference>
<dbReference type="PANTHER" id="PTHR43172">
    <property type="entry name" value="ADENYLOSUCCINATE LYASE"/>
    <property type="match status" value="1"/>
</dbReference>
<feature type="compositionally biased region" description="Basic residues" evidence="2">
    <location>
        <begin position="44"/>
        <end position="56"/>
    </location>
</feature>
<organism evidence="4 5">
    <name type="scientific">Acidiphilium cryptum (strain JF-5)</name>
    <dbReference type="NCBI Taxonomy" id="349163"/>
    <lineage>
        <taxon>Bacteria</taxon>
        <taxon>Pseudomonadati</taxon>
        <taxon>Pseudomonadota</taxon>
        <taxon>Alphaproteobacteria</taxon>
        <taxon>Acetobacterales</taxon>
        <taxon>Acidocellaceae</taxon>
        <taxon>Acidiphilium</taxon>
    </lineage>
</organism>